<dbReference type="Pfam" id="PF13412">
    <property type="entry name" value="HTH_24"/>
    <property type="match status" value="1"/>
</dbReference>
<dbReference type="GO" id="GO:0043565">
    <property type="term" value="F:sequence-specific DNA binding"/>
    <property type="evidence" value="ECO:0007669"/>
    <property type="project" value="InterPro"/>
</dbReference>
<proteinExistence type="predicted"/>
<dbReference type="InterPro" id="IPR019887">
    <property type="entry name" value="Tscrpt_reg_AsnC/Lrp_C"/>
</dbReference>
<keyword evidence="2" id="KW-0238">DNA-binding</keyword>
<dbReference type="InterPro" id="IPR011008">
    <property type="entry name" value="Dimeric_a/b-barrel"/>
</dbReference>
<reference evidence="7 8" key="1">
    <citation type="submission" date="2019-02" db="EMBL/GenBank/DDBJ databases">
        <authorList>
            <person name="Sun L."/>
            <person name="Pan D."/>
            <person name="Wu X."/>
        </authorList>
    </citation>
    <scope>NUCLEOTIDE SEQUENCE [LARGE SCALE GENOMIC DNA]</scope>
    <source>
        <strain evidence="7 8">JW-1</strain>
    </source>
</reference>
<dbReference type="SMART" id="SM00344">
    <property type="entry name" value="HTH_ASNC"/>
    <property type="match status" value="2"/>
</dbReference>
<feature type="domain" description="Transcription regulator AsnC/Lrp ligand binding" evidence="5">
    <location>
        <begin position="126"/>
        <end position="188"/>
    </location>
</feature>
<dbReference type="EMBL" id="CP035806">
    <property type="protein sequence ID" value="QBE48531.1"/>
    <property type="molecule type" value="Genomic_DNA"/>
</dbReference>
<dbReference type="GO" id="GO:0043200">
    <property type="term" value="P:response to amino acid"/>
    <property type="evidence" value="ECO:0007669"/>
    <property type="project" value="TreeGrafter"/>
</dbReference>
<evidence type="ECO:0000256" key="4">
    <source>
        <dbReference type="SAM" id="MobiDB-lite"/>
    </source>
</evidence>
<keyword evidence="3" id="KW-0804">Transcription</keyword>
<dbReference type="Gene3D" id="1.10.10.10">
    <property type="entry name" value="Winged helix-like DNA-binding domain superfamily/Winged helix DNA-binding domain"/>
    <property type="match status" value="2"/>
</dbReference>
<evidence type="ECO:0000259" key="6">
    <source>
        <dbReference type="Pfam" id="PF13404"/>
    </source>
</evidence>
<dbReference type="PANTHER" id="PTHR30154:SF34">
    <property type="entry name" value="TRANSCRIPTIONAL REGULATOR AZLB"/>
    <property type="match status" value="1"/>
</dbReference>
<evidence type="ECO:0000313" key="8">
    <source>
        <dbReference type="Proteomes" id="UP000289260"/>
    </source>
</evidence>
<name>A0A4P6KEZ8_9MICO</name>
<protein>
    <submittedName>
        <fullName evidence="7">Lrp/AsnC family transcriptional regulator</fullName>
    </submittedName>
</protein>
<feature type="region of interest" description="Disordered" evidence="4">
    <location>
        <begin position="353"/>
        <end position="377"/>
    </location>
</feature>
<gene>
    <name evidence="7" type="ORF">EVS81_06525</name>
</gene>
<organism evidence="7 8">
    <name type="scientific">Leucobacter triazinivorans</name>
    <dbReference type="NCBI Taxonomy" id="1784719"/>
    <lineage>
        <taxon>Bacteria</taxon>
        <taxon>Bacillati</taxon>
        <taxon>Actinomycetota</taxon>
        <taxon>Actinomycetes</taxon>
        <taxon>Micrococcales</taxon>
        <taxon>Microbacteriaceae</taxon>
        <taxon>Leucobacter</taxon>
    </lineage>
</organism>
<dbReference type="OrthoDB" id="3526090at2"/>
<dbReference type="InterPro" id="IPR036390">
    <property type="entry name" value="WH_DNA-bd_sf"/>
</dbReference>
<accession>A0A4P6KEZ8</accession>
<feature type="domain" description="HTH asnC-type" evidence="6">
    <location>
        <begin position="209"/>
        <end position="249"/>
    </location>
</feature>
<dbReference type="AlphaFoldDB" id="A0A4P6KEZ8"/>
<feature type="compositionally biased region" description="Basic and acidic residues" evidence="4">
    <location>
        <begin position="363"/>
        <end position="377"/>
    </location>
</feature>
<evidence type="ECO:0000256" key="3">
    <source>
        <dbReference type="ARBA" id="ARBA00023163"/>
    </source>
</evidence>
<dbReference type="PANTHER" id="PTHR30154">
    <property type="entry name" value="LEUCINE-RESPONSIVE REGULATORY PROTEIN"/>
    <property type="match status" value="1"/>
</dbReference>
<dbReference type="InterPro" id="IPR000485">
    <property type="entry name" value="AsnC-type_HTH_dom"/>
</dbReference>
<evidence type="ECO:0000256" key="1">
    <source>
        <dbReference type="ARBA" id="ARBA00023015"/>
    </source>
</evidence>
<dbReference type="Proteomes" id="UP000289260">
    <property type="component" value="Chromosome"/>
</dbReference>
<dbReference type="Pfam" id="PF13404">
    <property type="entry name" value="HTH_AsnC-type"/>
    <property type="match status" value="1"/>
</dbReference>
<sequence length="377" mass="42016">MRGTAKQIFTMQAMILRIRTARARNKIHSGEMHVQRCIIVITTPRSFRRRLVDQHDDSAEIRSRILDALRSNGRESYSRIAARLGTTRRVVTHVVQRAIEQGELRLTVSISPDLLGLERFAYLQLRTDGSISPIRAALIAMPETTFVADISGAHAIDAEIRVGRNPHLRDTVDAIRTIPGVREVRTHLYESIEVNLYSPLRTGRTGFEIDDADRRIVQRLQEDGRASFRELGDAAGISPSGARLRLERLMRHGAVKVVGIPVRGRRSELPSLGIGIRAHGLLEDAIAHLRTLGPEFLAVTVGDYDLIATLSADNPEELLDLVDRLRSHPEISSIETWANLRIAKEQYGEGDRIGFGIPSRGPADTRTDGPAVQRDRP</sequence>
<dbReference type="InterPro" id="IPR019888">
    <property type="entry name" value="Tscrpt_reg_AsnC-like"/>
</dbReference>
<dbReference type="GO" id="GO:0005829">
    <property type="term" value="C:cytosol"/>
    <property type="evidence" value="ECO:0007669"/>
    <property type="project" value="TreeGrafter"/>
</dbReference>
<dbReference type="SUPFAM" id="SSF46785">
    <property type="entry name" value="Winged helix' DNA-binding domain"/>
    <property type="match status" value="1"/>
</dbReference>
<keyword evidence="8" id="KW-1185">Reference proteome</keyword>
<dbReference type="SUPFAM" id="SSF54909">
    <property type="entry name" value="Dimeric alpha+beta barrel"/>
    <property type="match status" value="2"/>
</dbReference>
<evidence type="ECO:0000313" key="7">
    <source>
        <dbReference type="EMBL" id="QBE48531.1"/>
    </source>
</evidence>
<keyword evidence="1" id="KW-0805">Transcription regulation</keyword>
<dbReference type="Pfam" id="PF01037">
    <property type="entry name" value="AsnC_trans_reg"/>
    <property type="match status" value="1"/>
</dbReference>
<dbReference type="Gene3D" id="3.30.70.920">
    <property type="match status" value="2"/>
</dbReference>
<dbReference type="InterPro" id="IPR036388">
    <property type="entry name" value="WH-like_DNA-bd_sf"/>
</dbReference>
<evidence type="ECO:0000259" key="5">
    <source>
        <dbReference type="Pfam" id="PF01037"/>
    </source>
</evidence>
<dbReference type="KEGG" id="ltr:EVS81_06525"/>
<dbReference type="PRINTS" id="PR00033">
    <property type="entry name" value="HTHASNC"/>
</dbReference>
<evidence type="ECO:0000256" key="2">
    <source>
        <dbReference type="ARBA" id="ARBA00023125"/>
    </source>
</evidence>